<sequence length="133" mass="15487">MDPADIRFILRFEVYLQNINEFLEEMRLAQSRLTLKIEILHLMPCLTFSNACEALGYSTTESVRICISYVCNIIEEWINFFTCCDRFARIRVLAQRIHDTLSEFENVARAVLDLAMQFDAINNSRREALAADL</sequence>
<dbReference type="OrthoDB" id="10418511at2759"/>
<reference evidence="1" key="1">
    <citation type="submission" date="2020-08" db="EMBL/GenBank/DDBJ databases">
        <title>Multicomponent nature underlies the extraordinary mechanical properties of spider dragline silk.</title>
        <authorList>
            <person name="Kono N."/>
            <person name="Nakamura H."/>
            <person name="Mori M."/>
            <person name="Yoshida Y."/>
            <person name="Ohtoshi R."/>
            <person name="Malay A.D."/>
            <person name="Moran D.A.P."/>
            <person name="Tomita M."/>
            <person name="Numata K."/>
            <person name="Arakawa K."/>
        </authorList>
    </citation>
    <scope>NUCLEOTIDE SEQUENCE</scope>
</reference>
<name>A0A8X6QXK9_NEPPI</name>
<dbReference type="AlphaFoldDB" id="A0A8X6QXK9"/>
<comment type="caution">
    <text evidence="1">The sequence shown here is derived from an EMBL/GenBank/DDBJ whole genome shotgun (WGS) entry which is preliminary data.</text>
</comment>
<proteinExistence type="predicted"/>
<dbReference type="Proteomes" id="UP000887013">
    <property type="component" value="Unassembled WGS sequence"/>
</dbReference>
<organism evidence="1 2">
    <name type="scientific">Nephila pilipes</name>
    <name type="common">Giant wood spider</name>
    <name type="synonym">Nephila maculata</name>
    <dbReference type="NCBI Taxonomy" id="299642"/>
    <lineage>
        <taxon>Eukaryota</taxon>
        <taxon>Metazoa</taxon>
        <taxon>Ecdysozoa</taxon>
        <taxon>Arthropoda</taxon>
        <taxon>Chelicerata</taxon>
        <taxon>Arachnida</taxon>
        <taxon>Araneae</taxon>
        <taxon>Araneomorphae</taxon>
        <taxon>Entelegynae</taxon>
        <taxon>Araneoidea</taxon>
        <taxon>Nephilidae</taxon>
        <taxon>Nephila</taxon>
    </lineage>
</organism>
<dbReference type="EMBL" id="BMAW01039077">
    <property type="protein sequence ID" value="GFU54380.1"/>
    <property type="molecule type" value="Genomic_DNA"/>
</dbReference>
<keyword evidence="2" id="KW-1185">Reference proteome</keyword>
<evidence type="ECO:0000313" key="1">
    <source>
        <dbReference type="EMBL" id="GFU54380.1"/>
    </source>
</evidence>
<gene>
    <name evidence="1" type="ORF">NPIL_471061</name>
</gene>
<accession>A0A8X6QXK9</accession>
<evidence type="ECO:0000313" key="2">
    <source>
        <dbReference type="Proteomes" id="UP000887013"/>
    </source>
</evidence>
<protein>
    <submittedName>
        <fullName evidence="1">Uncharacterized protein</fullName>
    </submittedName>
</protein>